<evidence type="ECO:0000313" key="3">
    <source>
        <dbReference type="Proteomes" id="UP000620156"/>
    </source>
</evidence>
<reference evidence="2" key="2">
    <citation type="submission" date="2020-09" db="EMBL/GenBank/DDBJ databases">
        <authorList>
            <person name="Sun Q."/>
            <person name="Ohkuma M."/>
        </authorList>
    </citation>
    <scope>NUCLEOTIDE SEQUENCE</scope>
    <source>
        <strain evidence="2">JCM 3131</strain>
    </source>
</reference>
<evidence type="ECO:0000313" key="2">
    <source>
        <dbReference type="EMBL" id="GGQ85549.1"/>
    </source>
</evidence>
<sequence length="70" mass="7165">MRRTPAARTVPVGVPVAAGHAGAGWAARRRTHLLPRLLARAEAEVRHQVRGTGRPAGAVRAAGGRAGDAA</sequence>
<dbReference type="EMBL" id="BMQK01000023">
    <property type="protein sequence ID" value="GGQ85549.1"/>
    <property type="molecule type" value="Genomic_DNA"/>
</dbReference>
<dbReference type="AlphaFoldDB" id="A0A918EY89"/>
<evidence type="ECO:0000256" key="1">
    <source>
        <dbReference type="SAM" id="MobiDB-lite"/>
    </source>
</evidence>
<dbReference type="Proteomes" id="UP000620156">
    <property type="component" value="Unassembled WGS sequence"/>
</dbReference>
<feature type="compositionally biased region" description="Low complexity" evidence="1">
    <location>
        <begin position="50"/>
        <end position="70"/>
    </location>
</feature>
<comment type="caution">
    <text evidence="2">The sequence shown here is derived from an EMBL/GenBank/DDBJ whole genome shotgun (WGS) entry which is preliminary data.</text>
</comment>
<proteinExistence type="predicted"/>
<accession>A0A918EY89</accession>
<feature type="region of interest" description="Disordered" evidence="1">
    <location>
        <begin position="48"/>
        <end position="70"/>
    </location>
</feature>
<organism evidence="2 3">
    <name type="scientific">Streptomyces ruber</name>
    <dbReference type="NCBI Taxonomy" id="83378"/>
    <lineage>
        <taxon>Bacteria</taxon>
        <taxon>Bacillati</taxon>
        <taxon>Actinomycetota</taxon>
        <taxon>Actinomycetes</taxon>
        <taxon>Kitasatosporales</taxon>
        <taxon>Streptomycetaceae</taxon>
        <taxon>Streptomyces</taxon>
    </lineage>
</organism>
<protein>
    <submittedName>
        <fullName evidence="2">Uncharacterized protein</fullName>
    </submittedName>
</protein>
<gene>
    <name evidence="2" type="ORF">GCM10010145_63760</name>
</gene>
<reference evidence="2" key="1">
    <citation type="journal article" date="2014" name="Int. J. Syst. Evol. Microbiol.">
        <title>Complete genome sequence of Corynebacterium casei LMG S-19264T (=DSM 44701T), isolated from a smear-ripened cheese.</title>
        <authorList>
            <consortium name="US DOE Joint Genome Institute (JGI-PGF)"/>
            <person name="Walter F."/>
            <person name="Albersmeier A."/>
            <person name="Kalinowski J."/>
            <person name="Ruckert C."/>
        </authorList>
    </citation>
    <scope>NUCLEOTIDE SEQUENCE</scope>
    <source>
        <strain evidence="2">JCM 3131</strain>
    </source>
</reference>
<keyword evidence="3" id="KW-1185">Reference proteome</keyword>
<name>A0A918EY89_9ACTN</name>